<dbReference type="EMBL" id="JBHUII010000004">
    <property type="protein sequence ID" value="MFD2205706.1"/>
    <property type="molecule type" value="Genomic_DNA"/>
</dbReference>
<dbReference type="RefSeq" id="WP_380250577.1">
    <property type="nucleotide sequence ID" value="NZ_JBHUII010000004.1"/>
</dbReference>
<evidence type="ECO:0000313" key="2">
    <source>
        <dbReference type="Proteomes" id="UP001597294"/>
    </source>
</evidence>
<organism evidence="1 2">
    <name type="scientific">Kiloniella antarctica</name>
    <dbReference type="NCBI Taxonomy" id="1550907"/>
    <lineage>
        <taxon>Bacteria</taxon>
        <taxon>Pseudomonadati</taxon>
        <taxon>Pseudomonadota</taxon>
        <taxon>Alphaproteobacteria</taxon>
        <taxon>Rhodospirillales</taxon>
        <taxon>Kiloniellaceae</taxon>
        <taxon>Kiloniella</taxon>
    </lineage>
</organism>
<protein>
    <submittedName>
        <fullName evidence="1">Uncharacterized protein</fullName>
    </submittedName>
</protein>
<reference evidence="2" key="1">
    <citation type="journal article" date="2019" name="Int. J. Syst. Evol. Microbiol.">
        <title>The Global Catalogue of Microorganisms (GCM) 10K type strain sequencing project: providing services to taxonomists for standard genome sequencing and annotation.</title>
        <authorList>
            <consortium name="The Broad Institute Genomics Platform"/>
            <consortium name="The Broad Institute Genome Sequencing Center for Infectious Disease"/>
            <person name="Wu L."/>
            <person name="Ma J."/>
        </authorList>
    </citation>
    <scope>NUCLEOTIDE SEQUENCE [LARGE SCALE GENOMIC DNA]</scope>
    <source>
        <strain evidence="2">CGMCC 4.7192</strain>
    </source>
</reference>
<sequence>MAFKGFDRDKEFADILTGHNAHACLKGFVLENGRLSLRVMPYQGLDLDQNEEIVATFSDVRMQNFDVFTGVENKNLPWDIVGMNCLDHKDGLSFFCIHCFECEMVFLSRWPHIETGLKSRAKRH</sequence>
<name>A0ABW5BJR0_9PROT</name>
<dbReference type="Proteomes" id="UP001597294">
    <property type="component" value="Unassembled WGS sequence"/>
</dbReference>
<gene>
    <name evidence="1" type="ORF">ACFSKO_08795</name>
</gene>
<keyword evidence="2" id="KW-1185">Reference proteome</keyword>
<accession>A0ABW5BJR0</accession>
<proteinExistence type="predicted"/>
<evidence type="ECO:0000313" key="1">
    <source>
        <dbReference type="EMBL" id="MFD2205706.1"/>
    </source>
</evidence>
<comment type="caution">
    <text evidence="1">The sequence shown here is derived from an EMBL/GenBank/DDBJ whole genome shotgun (WGS) entry which is preliminary data.</text>
</comment>